<organism evidence="2 3">
    <name type="scientific">Streptomyces lonarensis</name>
    <dbReference type="NCBI Taxonomy" id="700599"/>
    <lineage>
        <taxon>Bacteria</taxon>
        <taxon>Bacillati</taxon>
        <taxon>Actinomycetota</taxon>
        <taxon>Actinomycetes</taxon>
        <taxon>Kitasatosporales</taxon>
        <taxon>Streptomycetaceae</taxon>
        <taxon>Streptomyces</taxon>
    </lineage>
</organism>
<feature type="region of interest" description="Disordered" evidence="1">
    <location>
        <begin position="74"/>
        <end position="95"/>
    </location>
</feature>
<evidence type="ECO:0000313" key="3">
    <source>
        <dbReference type="Proteomes" id="UP000578686"/>
    </source>
</evidence>
<dbReference type="Proteomes" id="UP000578686">
    <property type="component" value="Unassembled WGS sequence"/>
</dbReference>
<name>A0A7X6D4D6_9ACTN</name>
<feature type="region of interest" description="Disordered" evidence="1">
    <location>
        <begin position="1"/>
        <end position="52"/>
    </location>
</feature>
<proteinExistence type="predicted"/>
<feature type="compositionally biased region" description="Polar residues" evidence="1">
    <location>
        <begin position="37"/>
        <end position="50"/>
    </location>
</feature>
<protein>
    <submittedName>
        <fullName evidence="2">Uncharacterized protein</fullName>
    </submittedName>
</protein>
<evidence type="ECO:0000313" key="2">
    <source>
        <dbReference type="EMBL" id="NJQ07983.1"/>
    </source>
</evidence>
<reference evidence="2 3" key="1">
    <citation type="submission" date="2020-03" db="EMBL/GenBank/DDBJ databases">
        <title>Draft genome of Streptomyces sp. ventii, isolated from the Axial Seamount in the Pacific Ocean, and resequencing of the two type strains Streptomyces lonarensis strain NCL 716 and Streptomyces bohaiensis strain 11A07.</title>
        <authorList>
            <person name="Loughran R.M."/>
            <person name="Pfannmuller K.M."/>
            <person name="Wasson B.J."/>
            <person name="Deadmond M.C."/>
            <person name="Paddock B.E."/>
            <person name="Koyack M.J."/>
            <person name="Gallegos D.A."/>
            <person name="Mitchell E.A."/>
            <person name="Ushijima B."/>
            <person name="Saw J.H."/>
            <person name="Mcphail K.L."/>
            <person name="Videau P."/>
        </authorList>
    </citation>
    <scope>NUCLEOTIDE SEQUENCE [LARGE SCALE GENOMIC DNA]</scope>
    <source>
        <strain evidence="2 3">NCL716</strain>
    </source>
</reference>
<comment type="caution">
    <text evidence="2">The sequence shown here is derived from an EMBL/GenBank/DDBJ whole genome shotgun (WGS) entry which is preliminary data.</text>
</comment>
<sequence>MTPPGYHRVRSHARTRSGSGSYRVRSHLRRDRGRSAPASSVGTPAGTASASRDGAAAGWVVAILLIALAQGGCQATGGASADGQERPAVTATDAP</sequence>
<accession>A0A7X6D4D6</accession>
<dbReference type="RefSeq" id="WP_167973447.1">
    <property type="nucleotide sequence ID" value="NZ_BHZG01000050.1"/>
</dbReference>
<dbReference type="EMBL" id="JAAVJD010000224">
    <property type="protein sequence ID" value="NJQ07983.1"/>
    <property type="molecule type" value="Genomic_DNA"/>
</dbReference>
<keyword evidence="3" id="KW-1185">Reference proteome</keyword>
<gene>
    <name evidence="2" type="ORF">HCN56_20945</name>
</gene>
<evidence type="ECO:0000256" key="1">
    <source>
        <dbReference type="SAM" id="MobiDB-lite"/>
    </source>
</evidence>
<dbReference type="AlphaFoldDB" id="A0A7X6D4D6"/>